<protein>
    <submittedName>
        <fullName evidence="2">Glyoxalase</fullName>
    </submittedName>
</protein>
<dbReference type="Gene3D" id="3.10.180.10">
    <property type="entry name" value="2,3-Dihydroxybiphenyl 1,2-Dioxygenase, domain 1"/>
    <property type="match status" value="1"/>
</dbReference>
<name>A0A0K1ENR6_CHOCO</name>
<dbReference type="RefSeq" id="WP_050434093.1">
    <property type="nucleotide sequence ID" value="NZ_CP012159.1"/>
</dbReference>
<gene>
    <name evidence="2" type="ORF">CMC5_066900</name>
</gene>
<dbReference type="SUPFAM" id="SSF54593">
    <property type="entry name" value="Glyoxalase/Bleomycin resistance protein/Dihydroxybiphenyl dioxygenase"/>
    <property type="match status" value="1"/>
</dbReference>
<evidence type="ECO:0000259" key="1">
    <source>
        <dbReference type="PROSITE" id="PS51819"/>
    </source>
</evidence>
<dbReference type="AlphaFoldDB" id="A0A0K1ENR6"/>
<keyword evidence="3" id="KW-1185">Reference proteome</keyword>
<feature type="domain" description="VOC" evidence="1">
    <location>
        <begin position="6"/>
        <end position="130"/>
    </location>
</feature>
<dbReference type="InterPro" id="IPR029068">
    <property type="entry name" value="Glyas_Bleomycin-R_OHBP_Dase"/>
</dbReference>
<dbReference type="STRING" id="52.CMC5_066900"/>
<proteinExistence type="predicted"/>
<dbReference type="Pfam" id="PF00903">
    <property type="entry name" value="Glyoxalase"/>
    <property type="match status" value="1"/>
</dbReference>
<accession>A0A0K1ENR6</accession>
<dbReference type="KEGG" id="ccro:CMC5_066900"/>
<evidence type="ECO:0000313" key="2">
    <source>
        <dbReference type="EMBL" id="AKT42464.1"/>
    </source>
</evidence>
<dbReference type="InterPro" id="IPR004360">
    <property type="entry name" value="Glyas_Fos-R_dOase_dom"/>
</dbReference>
<reference evidence="2 3" key="1">
    <citation type="submission" date="2015-07" db="EMBL/GenBank/DDBJ databases">
        <title>Genome analysis of myxobacterium Chondromyces crocatus Cm c5 reveals a high potential for natural compound synthesis and the genetic basis for the loss of fruiting body formation.</title>
        <authorList>
            <person name="Zaburannyi N."/>
            <person name="Bunk B."/>
            <person name="Maier J."/>
            <person name="Overmann J."/>
            <person name="Mueller R."/>
        </authorList>
    </citation>
    <scope>NUCLEOTIDE SEQUENCE [LARGE SCALE GENOMIC DNA]</scope>
    <source>
        <strain evidence="2 3">Cm c5</strain>
    </source>
</reference>
<organism evidence="2 3">
    <name type="scientific">Chondromyces crocatus</name>
    <dbReference type="NCBI Taxonomy" id="52"/>
    <lineage>
        <taxon>Bacteria</taxon>
        <taxon>Pseudomonadati</taxon>
        <taxon>Myxococcota</taxon>
        <taxon>Polyangia</taxon>
        <taxon>Polyangiales</taxon>
        <taxon>Polyangiaceae</taxon>
        <taxon>Chondromyces</taxon>
    </lineage>
</organism>
<dbReference type="CDD" id="cd07262">
    <property type="entry name" value="VOC_like"/>
    <property type="match status" value="1"/>
</dbReference>
<dbReference type="PANTHER" id="PTHR35006:SF4">
    <property type="entry name" value="BLR7706 PROTEIN"/>
    <property type="match status" value="1"/>
</dbReference>
<dbReference type="PROSITE" id="PS51819">
    <property type="entry name" value="VOC"/>
    <property type="match status" value="1"/>
</dbReference>
<dbReference type="PANTHER" id="PTHR35006">
    <property type="entry name" value="GLYOXALASE FAMILY PROTEIN (AFU_ORTHOLOGUE AFUA_5G14830)"/>
    <property type="match status" value="1"/>
</dbReference>
<dbReference type="Proteomes" id="UP000067626">
    <property type="component" value="Chromosome"/>
</dbReference>
<dbReference type="InterPro" id="IPR037523">
    <property type="entry name" value="VOC_core"/>
</dbReference>
<evidence type="ECO:0000313" key="3">
    <source>
        <dbReference type="Proteomes" id="UP000067626"/>
    </source>
</evidence>
<dbReference type="EMBL" id="CP012159">
    <property type="protein sequence ID" value="AKT42464.1"/>
    <property type="molecule type" value="Genomic_DNA"/>
</dbReference>
<sequence>MLRSAVFDHLSLGVADLERAGAFYDKVLAPLGYVRLWRSTRGIGYGPAGFVGEAPLALVQTGAEARAPGPGFHLALAAPSRGAVDGFHAEAMAGGGVDEGPPGIRENYEPGYYAAFVRDLDGYRLEAVLHEPVEAQSDEPG</sequence>